<evidence type="ECO:0000313" key="2">
    <source>
        <dbReference type="EMBL" id="PRW20645.1"/>
    </source>
</evidence>
<reference evidence="2 3" key="1">
    <citation type="journal article" date="2018" name="Plant J.">
        <title>Genome sequences of Chlorella sorokiniana UTEX 1602 and Micractinium conductrix SAG 241.80: implications to maltose excretion by a green alga.</title>
        <authorList>
            <person name="Arriola M.B."/>
            <person name="Velmurugan N."/>
            <person name="Zhang Y."/>
            <person name="Plunkett M.H."/>
            <person name="Hondzo H."/>
            <person name="Barney B.M."/>
        </authorList>
    </citation>
    <scope>NUCLEOTIDE SEQUENCE [LARGE SCALE GENOMIC DNA]</scope>
    <source>
        <strain evidence="3">UTEX 1602</strain>
    </source>
</reference>
<organism evidence="2 3">
    <name type="scientific">Chlorella sorokiniana</name>
    <name type="common">Freshwater green alga</name>
    <dbReference type="NCBI Taxonomy" id="3076"/>
    <lineage>
        <taxon>Eukaryota</taxon>
        <taxon>Viridiplantae</taxon>
        <taxon>Chlorophyta</taxon>
        <taxon>core chlorophytes</taxon>
        <taxon>Trebouxiophyceae</taxon>
        <taxon>Chlorellales</taxon>
        <taxon>Chlorellaceae</taxon>
        <taxon>Chlorella clade</taxon>
        <taxon>Chlorella</taxon>
    </lineage>
</organism>
<dbReference type="EMBL" id="LHPG02000022">
    <property type="protein sequence ID" value="PRW20645.1"/>
    <property type="molecule type" value="Genomic_DNA"/>
</dbReference>
<evidence type="ECO:0000256" key="1">
    <source>
        <dbReference type="SAM" id="Phobius"/>
    </source>
</evidence>
<name>A0A2P6TDD3_CHLSO</name>
<gene>
    <name evidence="2" type="ORF">C2E21_8792</name>
</gene>
<keyword evidence="1" id="KW-0472">Membrane</keyword>
<keyword evidence="1" id="KW-0812">Transmembrane</keyword>
<keyword evidence="1" id="KW-1133">Transmembrane helix</keyword>
<sequence>MRVDRIPSLSRDSWYQTQCGFSHWIRIKLSGRACIIYFWAAGTLCWTGHCLFILFSRNAFGPPCAA</sequence>
<protein>
    <submittedName>
        <fullName evidence="2">Uncharacterized protein</fullName>
    </submittedName>
</protein>
<comment type="caution">
    <text evidence="2">The sequence shown here is derived from an EMBL/GenBank/DDBJ whole genome shotgun (WGS) entry which is preliminary data.</text>
</comment>
<dbReference type="AlphaFoldDB" id="A0A2P6TDD3"/>
<feature type="transmembrane region" description="Helical" evidence="1">
    <location>
        <begin position="34"/>
        <end position="55"/>
    </location>
</feature>
<evidence type="ECO:0000313" key="3">
    <source>
        <dbReference type="Proteomes" id="UP000239899"/>
    </source>
</evidence>
<dbReference type="Proteomes" id="UP000239899">
    <property type="component" value="Unassembled WGS sequence"/>
</dbReference>
<accession>A0A2P6TDD3</accession>
<keyword evidence="3" id="KW-1185">Reference proteome</keyword>
<proteinExistence type="predicted"/>